<evidence type="ECO:0000256" key="6">
    <source>
        <dbReference type="PIRSR" id="PIRSR604808-2"/>
    </source>
</evidence>
<dbReference type="Proteomes" id="UP000030377">
    <property type="component" value="Unassembled WGS sequence"/>
</dbReference>
<feature type="site" description="Important for catalytic activity" evidence="7">
    <location>
        <position position="218"/>
    </location>
</feature>
<protein>
    <submittedName>
        <fullName evidence="9">Exodeoxyribonuclease III</fullName>
    </submittedName>
</protein>
<feature type="binding site" evidence="6">
    <location>
        <position position="149"/>
    </location>
    <ligand>
        <name>Mg(2+)</name>
        <dbReference type="ChEBI" id="CHEBI:18420"/>
        <label>1</label>
    </ligand>
</feature>
<feature type="active site" description="Proton acceptor" evidence="5">
    <location>
        <position position="248"/>
    </location>
</feature>
<dbReference type="EMBL" id="JRPN01000020">
    <property type="protein sequence ID" value="KGT76619.1"/>
    <property type="molecule type" value="Genomic_DNA"/>
</dbReference>
<comment type="cofactor">
    <cofactor evidence="6">
        <name>Mg(2+)</name>
        <dbReference type="ChEBI" id="CHEBI:18420"/>
    </cofactor>
    <cofactor evidence="6">
        <name>Mn(2+)</name>
        <dbReference type="ChEBI" id="CHEBI:29035"/>
    </cofactor>
    <text evidence="6">Probably binds two magnesium or manganese ions per subunit.</text>
</comment>
<feature type="binding site" evidence="6">
    <location>
        <position position="34"/>
    </location>
    <ligand>
        <name>Mg(2+)</name>
        <dbReference type="ChEBI" id="CHEBI:18420"/>
        <label>1</label>
    </ligand>
</feature>
<evidence type="ECO:0000256" key="4">
    <source>
        <dbReference type="ARBA" id="ARBA00022842"/>
    </source>
</evidence>
<dbReference type="GO" id="GO:0046872">
    <property type="term" value="F:metal ion binding"/>
    <property type="evidence" value="ECO:0007669"/>
    <property type="project" value="UniProtKB-KW"/>
</dbReference>
<feature type="active site" description="Proton donor/acceptor" evidence="5">
    <location>
        <position position="147"/>
    </location>
</feature>
<dbReference type="NCBIfam" id="TIGR00633">
    <property type="entry name" value="xth"/>
    <property type="match status" value="1"/>
</dbReference>
<dbReference type="GO" id="GO:0003677">
    <property type="term" value="F:DNA binding"/>
    <property type="evidence" value="ECO:0007669"/>
    <property type="project" value="InterPro"/>
</dbReference>
<keyword evidence="4 6" id="KW-0460">Magnesium</keyword>
<feature type="domain" description="Endonuclease/exonuclease/phosphatase" evidence="8">
    <location>
        <begin position="4"/>
        <end position="248"/>
    </location>
</feature>
<dbReference type="PANTHER" id="PTHR43250">
    <property type="entry name" value="EXODEOXYRIBONUCLEASE III"/>
    <property type="match status" value="1"/>
</dbReference>
<dbReference type="InterPro" id="IPR005135">
    <property type="entry name" value="Endo/exonuclease/phosphatase"/>
</dbReference>
<dbReference type="GO" id="GO:0004519">
    <property type="term" value="F:endonuclease activity"/>
    <property type="evidence" value="ECO:0007669"/>
    <property type="project" value="InterPro"/>
</dbReference>
<evidence type="ECO:0000256" key="2">
    <source>
        <dbReference type="ARBA" id="ARBA00022723"/>
    </source>
</evidence>
<dbReference type="Pfam" id="PF03372">
    <property type="entry name" value="Exo_endo_phos"/>
    <property type="match status" value="1"/>
</dbReference>
<comment type="similarity">
    <text evidence="1">Belongs to the DNA repair enzymes AP/ExoA family.</text>
</comment>
<accession>A0A0A3XTM3</accession>
<dbReference type="InterPro" id="IPR036691">
    <property type="entry name" value="Endo/exonu/phosph_ase_sf"/>
</dbReference>
<evidence type="ECO:0000256" key="3">
    <source>
        <dbReference type="ARBA" id="ARBA00022801"/>
    </source>
</evidence>
<evidence type="ECO:0000256" key="7">
    <source>
        <dbReference type="PIRSR" id="PIRSR604808-3"/>
    </source>
</evidence>
<dbReference type="NCBIfam" id="TIGR00195">
    <property type="entry name" value="exoDNase_III"/>
    <property type="match status" value="1"/>
</dbReference>
<feature type="active site" evidence="5">
    <location>
        <position position="106"/>
    </location>
</feature>
<evidence type="ECO:0000313" key="10">
    <source>
        <dbReference type="Proteomes" id="UP000030377"/>
    </source>
</evidence>
<dbReference type="InterPro" id="IPR020847">
    <property type="entry name" value="AP_endonuclease_F1_BS"/>
</dbReference>
<dbReference type="PROSITE" id="PS00726">
    <property type="entry name" value="AP_NUCLEASE_F1_1"/>
    <property type="match status" value="1"/>
</dbReference>
<dbReference type="STRING" id="375.BKD09_RS29805"/>
<keyword evidence="2 6" id="KW-0479">Metal-binding</keyword>
<dbReference type="GO" id="GO:0006281">
    <property type="term" value="P:DNA repair"/>
    <property type="evidence" value="ECO:0007669"/>
    <property type="project" value="InterPro"/>
</dbReference>
<feature type="site" description="Transition state stabilizer" evidence="7">
    <location>
        <position position="149"/>
    </location>
</feature>
<feature type="site" description="Interaction with DNA substrate" evidence="7">
    <location>
        <position position="248"/>
    </location>
</feature>
<organism evidence="9 10">
    <name type="scientific">Bradyrhizobium japonicum</name>
    <dbReference type="NCBI Taxonomy" id="375"/>
    <lineage>
        <taxon>Bacteria</taxon>
        <taxon>Pseudomonadati</taxon>
        <taxon>Pseudomonadota</taxon>
        <taxon>Alphaproteobacteria</taxon>
        <taxon>Hyphomicrobiales</taxon>
        <taxon>Nitrobacteraceae</taxon>
        <taxon>Bradyrhizobium</taxon>
    </lineage>
</organism>
<feature type="binding site" evidence="6">
    <location>
        <position position="248"/>
    </location>
    <ligand>
        <name>Mg(2+)</name>
        <dbReference type="ChEBI" id="CHEBI:18420"/>
        <label>1</label>
    </ligand>
</feature>
<proteinExistence type="inferred from homology"/>
<feature type="binding site" evidence="6">
    <location>
        <position position="147"/>
    </location>
    <ligand>
        <name>Mg(2+)</name>
        <dbReference type="ChEBI" id="CHEBI:18420"/>
        <label>1</label>
    </ligand>
</feature>
<dbReference type="PANTHER" id="PTHR43250:SF1">
    <property type="entry name" value="EXODEOXYRIBONUCLEASE III"/>
    <property type="match status" value="1"/>
</dbReference>
<evidence type="ECO:0000256" key="5">
    <source>
        <dbReference type="PIRSR" id="PIRSR604808-1"/>
    </source>
</evidence>
<dbReference type="InterPro" id="IPR004808">
    <property type="entry name" value="AP_endonuc_1"/>
</dbReference>
<dbReference type="CDD" id="cd09086">
    <property type="entry name" value="ExoIII-like_AP-endo"/>
    <property type="match status" value="1"/>
</dbReference>
<evidence type="ECO:0000259" key="8">
    <source>
        <dbReference type="Pfam" id="PF03372"/>
    </source>
</evidence>
<dbReference type="GO" id="GO:0008311">
    <property type="term" value="F:double-stranded DNA 3'-5' DNA exonuclease activity"/>
    <property type="evidence" value="ECO:0007669"/>
    <property type="project" value="InterPro"/>
</dbReference>
<keyword evidence="3" id="KW-0378">Hydrolase</keyword>
<dbReference type="Gene3D" id="3.60.10.10">
    <property type="entry name" value="Endonuclease/exonuclease/phosphatase"/>
    <property type="match status" value="1"/>
</dbReference>
<dbReference type="InterPro" id="IPR037493">
    <property type="entry name" value="ExoIII-like"/>
</dbReference>
<dbReference type="eggNOG" id="COG0708">
    <property type="taxonomic scope" value="Bacteria"/>
</dbReference>
<sequence length="258" mass="29051">MKIATFNINNINRRLPNLLAWMRAAKPDVVALQELKASDGEFPAAAIEKAGYGAVWCGQKTWNGVAILARNAEPILTRDRLPGKPDDHEARYIEAAVRGIIVTSIYLPNGNPQPGPKFDFKLDWSARLKRHAKTFIKQDLPVVLAGDYNVAPDEIDIYPTRSWDKDALIQPKSRAAFASLVEQGWCDAIRELHPDKRIYTFWDYKRNRWPRDAGLRLDHLLLSPALVSRLAKAGVDKKVRGEDGASDHAPAWVVLKER</sequence>
<dbReference type="PROSITE" id="PS51435">
    <property type="entry name" value="AP_NUCLEASE_F1_4"/>
    <property type="match status" value="1"/>
</dbReference>
<feature type="binding site" evidence="6">
    <location>
        <position position="247"/>
    </location>
    <ligand>
        <name>Mg(2+)</name>
        <dbReference type="ChEBI" id="CHEBI:18420"/>
        <label>1</label>
    </ligand>
</feature>
<reference evidence="9 10" key="1">
    <citation type="submission" date="2014-09" db="EMBL/GenBank/DDBJ databases">
        <title>Draft genome of Bradyrhizobium japonicum Is-34.</title>
        <authorList>
            <person name="Tsurumaru H."/>
            <person name="Yamakawa T."/>
            <person name="Hashimoto S."/>
            <person name="Okizaki K."/>
            <person name="Kanesaki Y."/>
            <person name="Yoshikawa H."/>
            <person name="Yajima S."/>
        </authorList>
    </citation>
    <scope>NUCLEOTIDE SEQUENCE [LARGE SCALE GENOMIC DNA]</scope>
    <source>
        <strain evidence="9 10">Is-34</strain>
    </source>
</reference>
<evidence type="ECO:0000313" key="9">
    <source>
        <dbReference type="EMBL" id="KGT76619.1"/>
    </source>
</evidence>
<keyword evidence="6" id="KW-0464">Manganese</keyword>
<feature type="binding site" evidence="6">
    <location>
        <position position="7"/>
    </location>
    <ligand>
        <name>Mg(2+)</name>
        <dbReference type="ChEBI" id="CHEBI:18420"/>
        <label>1</label>
    </ligand>
</feature>
<gene>
    <name evidence="9" type="ORF">MA20_28025</name>
</gene>
<evidence type="ECO:0000256" key="1">
    <source>
        <dbReference type="ARBA" id="ARBA00007092"/>
    </source>
</evidence>
<dbReference type="RefSeq" id="WP_041957804.1">
    <property type="nucleotide sequence ID" value="NZ_JRPN01000020.1"/>
</dbReference>
<comment type="caution">
    <text evidence="9">The sequence shown here is derived from an EMBL/GenBank/DDBJ whole genome shotgun (WGS) entry which is preliminary data.</text>
</comment>
<name>A0A0A3XTM3_BRAJP</name>
<dbReference type="SUPFAM" id="SSF56219">
    <property type="entry name" value="DNase I-like"/>
    <property type="match status" value="1"/>
</dbReference>
<dbReference type="AlphaFoldDB" id="A0A0A3XTM3"/>